<dbReference type="Proteomes" id="UP000431304">
    <property type="component" value="Unassembled WGS sequence"/>
</dbReference>
<dbReference type="InterPro" id="IPR042206">
    <property type="entry name" value="CRISPR-assoc_Cas1_C"/>
</dbReference>
<evidence type="ECO:0000313" key="11">
    <source>
        <dbReference type="EMBL" id="MSD16447.1"/>
    </source>
</evidence>
<gene>
    <name evidence="10 11" type="primary">cas1</name>
    <name evidence="11" type="ORF">GKE72_10280</name>
</gene>
<dbReference type="NCBIfam" id="TIGR03639">
    <property type="entry name" value="cas1_NMENI"/>
    <property type="match status" value="1"/>
</dbReference>
<comment type="similarity">
    <text evidence="10">Belongs to the CRISPR-associated endonuclease Cas1 family.</text>
</comment>
<keyword evidence="3 10" id="KW-0255">Endonuclease</keyword>
<dbReference type="PANTHER" id="PTHR34353">
    <property type="entry name" value="CRISPR-ASSOCIATED ENDONUCLEASE CAS1 1"/>
    <property type="match status" value="1"/>
</dbReference>
<dbReference type="Pfam" id="PF01867">
    <property type="entry name" value="Cas_Cas1"/>
    <property type="match status" value="1"/>
</dbReference>
<dbReference type="InterPro" id="IPR019855">
    <property type="entry name" value="CRISPR-assoc_Cas1_NMENI"/>
</dbReference>
<dbReference type="GO" id="GO:0004520">
    <property type="term" value="F:DNA endonuclease activity"/>
    <property type="evidence" value="ECO:0007669"/>
    <property type="project" value="InterPro"/>
</dbReference>
<comment type="caution">
    <text evidence="11">The sequence shown here is derived from an EMBL/GenBank/DDBJ whole genome shotgun (WGS) entry which is preliminary data.</text>
</comment>
<evidence type="ECO:0000256" key="6">
    <source>
        <dbReference type="ARBA" id="ARBA00023118"/>
    </source>
</evidence>
<keyword evidence="2 10" id="KW-0479">Metal-binding</keyword>
<keyword evidence="4 10" id="KW-0378">Hydrolase</keyword>
<dbReference type="InterPro" id="IPR042211">
    <property type="entry name" value="CRISPR-assoc_Cas1_N"/>
</dbReference>
<dbReference type="AlphaFoldDB" id="A0A844DYB9"/>
<dbReference type="GO" id="GO:0051607">
    <property type="term" value="P:defense response to virus"/>
    <property type="evidence" value="ECO:0007669"/>
    <property type="project" value="UniProtKB-UniRule"/>
</dbReference>
<dbReference type="EMBL" id="WKRA01000015">
    <property type="protein sequence ID" value="MSD16447.1"/>
    <property type="molecule type" value="Genomic_DNA"/>
</dbReference>
<evidence type="ECO:0000256" key="7">
    <source>
        <dbReference type="ARBA" id="ARBA00023125"/>
    </source>
</evidence>
<keyword evidence="7 10" id="KW-0238">DNA-binding</keyword>
<name>A0A844DYB9_EUBRA</name>
<reference evidence="11 12" key="1">
    <citation type="journal article" date="2019" name="Nat. Med.">
        <title>A library of human gut bacterial isolates paired with longitudinal multiomics data enables mechanistic microbiome research.</title>
        <authorList>
            <person name="Poyet M."/>
            <person name="Groussin M."/>
            <person name="Gibbons S.M."/>
            <person name="Avila-Pacheco J."/>
            <person name="Jiang X."/>
            <person name="Kearney S.M."/>
            <person name="Perrotta A.R."/>
            <person name="Berdy B."/>
            <person name="Zhao S."/>
            <person name="Lieberman T.D."/>
            <person name="Swanson P.K."/>
            <person name="Smith M."/>
            <person name="Roesemann S."/>
            <person name="Alexander J.E."/>
            <person name="Rich S.A."/>
            <person name="Livny J."/>
            <person name="Vlamakis H."/>
            <person name="Clish C."/>
            <person name="Bullock K."/>
            <person name="Deik A."/>
            <person name="Scott J."/>
            <person name="Pierce K.A."/>
            <person name="Xavier R.J."/>
            <person name="Alm E.J."/>
        </authorList>
    </citation>
    <scope>NUCLEOTIDE SEQUENCE [LARGE SCALE GENOMIC DNA]</scope>
    <source>
        <strain evidence="11 12">BIOML-A3</strain>
    </source>
</reference>
<organism evidence="11 12">
    <name type="scientific">Eubacterium ramulus</name>
    <dbReference type="NCBI Taxonomy" id="39490"/>
    <lineage>
        <taxon>Bacteria</taxon>
        <taxon>Bacillati</taxon>
        <taxon>Bacillota</taxon>
        <taxon>Clostridia</taxon>
        <taxon>Eubacteriales</taxon>
        <taxon>Eubacteriaceae</taxon>
        <taxon>Eubacterium</taxon>
    </lineage>
</organism>
<dbReference type="PANTHER" id="PTHR34353:SF2">
    <property type="entry name" value="CRISPR-ASSOCIATED ENDONUCLEASE CAS1 1"/>
    <property type="match status" value="1"/>
</dbReference>
<dbReference type="Gene3D" id="3.100.10.20">
    <property type="entry name" value="CRISPR-associated endonuclease Cas1, N-terminal domain"/>
    <property type="match status" value="1"/>
</dbReference>
<dbReference type="CDD" id="cd09720">
    <property type="entry name" value="Cas1_II"/>
    <property type="match status" value="1"/>
</dbReference>
<keyword evidence="6 10" id="KW-0051">Antiviral defense</keyword>
<dbReference type="NCBIfam" id="TIGR00287">
    <property type="entry name" value="cas1"/>
    <property type="match status" value="1"/>
</dbReference>
<evidence type="ECO:0000256" key="1">
    <source>
        <dbReference type="ARBA" id="ARBA00022722"/>
    </source>
</evidence>
<feature type="binding site" evidence="10">
    <location>
        <position position="202"/>
    </location>
    <ligand>
        <name>Mn(2+)</name>
        <dbReference type="ChEBI" id="CHEBI:29035"/>
    </ligand>
</feature>
<protein>
    <recommendedName>
        <fullName evidence="10">CRISPR-associated endonuclease Cas1</fullName>
        <ecNumber evidence="10">3.1.-.-</ecNumber>
    </recommendedName>
</protein>
<dbReference type="HAMAP" id="MF_01470">
    <property type="entry name" value="Cas1"/>
    <property type="match status" value="1"/>
</dbReference>
<dbReference type="GO" id="GO:0043571">
    <property type="term" value="P:maintenance of CRISPR repeat elements"/>
    <property type="evidence" value="ECO:0007669"/>
    <property type="project" value="UniProtKB-UniRule"/>
</dbReference>
<dbReference type="RefSeq" id="WP_154314775.1">
    <property type="nucleotide sequence ID" value="NZ_WKRA01000015.1"/>
</dbReference>
<evidence type="ECO:0000313" key="12">
    <source>
        <dbReference type="Proteomes" id="UP000431304"/>
    </source>
</evidence>
<dbReference type="InterPro" id="IPR002729">
    <property type="entry name" value="CRISPR-assoc_Cas1"/>
</dbReference>
<evidence type="ECO:0000256" key="9">
    <source>
        <dbReference type="ARBA" id="ARBA00038592"/>
    </source>
</evidence>
<accession>A0A844DYB9</accession>
<evidence type="ECO:0000256" key="4">
    <source>
        <dbReference type="ARBA" id="ARBA00022801"/>
    </source>
</evidence>
<proteinExistence type="inferred from homology"/>
<comment type="subunit">
    <text evidence="9 10">Homodimer, forms a heterotetramer with a Cas2 homodimer.</text>
</comment>
<evidence type="ECO:0000256" key="10">
    <source>
        <dbReference type="HAMAP-Rule" id="MF_01470"/>
    </source>
</evidence>
<dbReference type="GO" id="GO:0046872">
    <property type="term" value="F:metal ion binding"/>
    <property type="evidence" value="ECO:0007669"/>
    <property type="project" value="UniProtKB-UniRule"/>
</dbReference>
<dbReference type="Gene3D" id="1.20.120.920">
    <property type="entry name" value="CRISPR-associated endonuclease Cas1, C-terminal domain"/>
    <property type="match status" value="1"/>
</dbReference>
<comment type="function">
    <text evidence="10">CRISPR (clustered regularly interspaced short palindromic repeat), is an adaptive immune system that provides protection against mobile genetic elements (viruses, transposable elements and conjugative plasmids). CRISPR clusters contain spacers, sequences complementary to antecedent mobile elements, and target invading nucleic acids. CRISPR clusters are transcribed and processed into CRISPR RNA (crRNA). Acts as a dsDNA endonuclease. Involved in the integration of spacer DNA into the CRISPR cassette.</text>
</comment>
<evidence type="ECO:0000256" key="3">
    <source>
        <dbReference type="ARBA" id="ARBA00022759"/>
    </source>
</evidence>
<feature type="binding site" evidence="10">
    <location>
        <position position="146"/>
    </location>
    <ligand>
        <name>Mn(2+)</name>
        <dbReference type="ChEBI" id="CHEBI:29035"/>
    </ligand>
</feature>
<dbReference type="GO" id="GO:0016787">
    <property type="term" value="F:hydrolase activity"/>
    <property type="evidence" value="ECO:0007669"/>
    <property type="project" value="UniProtKB-KW"/>
</dbReference>
<keyword evidence="8 10" id="KW-0464">Manganese</keyword>
<dbReference type="EC" id="3.1.-.-" evidence="10"/>
<keyword evidence="5 10" id="KW-0460">Magnesium</keyword>
<keyword evidence="1 10" id="KW-0540">Nuclease</keyword>
<comment type="cofactor">
    <cofactor evidence="10">
        <name>Mg(2+)</name>
        <dbReference type="ChEBI" id="CHEBI:18420"/>
    </cofactor>
    <cofactor evidence="10">
        <name>Mn(2+)</name>
        <dbReference type="ChEBI" id="CHEBI:29035"/>
    </cofactor>
</comment>
<evidence type="ECO:0000256" key="2">
    <source>
        <dbReference type="ARBA" id="ARBA00022723"/>
    </source>
</evidence>
<evidence type="ECO:0000256" key="8">
    <source>
        <dbReference type="ARBA" id="ARBA00023211"/>
    </source>
</evidence>
<evidence type="ECO:0000256" key="5">
    <source>
        <dbReference type="ARBA" id="ARBA00022842"/>
    </source>
</evidence>
<feature type="binding site" evidence="10">
    <location>
        <position position="217"/>
    </location>
    <ligand>
        <name>Mn(2+)</name>
        <dbReference type="ChEBI" id="CHEBI:29035"/>
    </ligand>
</feature>
<dbReference type="GO" id="GO:0003677">
    <property type="term" value="F:DNA binding"/>
    <property type="evidence" value="ECO:0007669"/>
    <property type="project" value="UniProtKB-KW"/>
</dbReference>
<sequence length="288" mass="33126">MSWRTVVVSSSAKLDYQMGYLVVRKDTTTKIHLGEIRTLLIESTAVSLTAALLSELVKKKVKVIFCDEKRNPSAEMMPYYGSHDCSLKIKRQTTWSDDIKGAVWTEIVFEKIRQQKCLLQELGKNEAMLLQEYLGEIEYGDATNREGHAAKVYFNALFGKSFTRTDDLLINAALNYGYSILLSAFNREIVLNGYLTQLGLFHDNMFNQFNLASDLMEPFRPLVDRLVSHMTLVEFEHTQKMELVNLMNQEVIINERCELISNAIKIYCKSVFDALEDADVSLIRFYRK</sequence>
<dbReference type="InterPro" id="IPR050646">
    <property type="entry name" value="Cas1"/>
</dbReference>